<name>A0A5C6M993_9PLAN</name>
<accession>A0A5C6M993</accession>
<feature type="region of interest" description="Disordered" evidence="1">
    <location>
        <begin position="1"/>
        <end position="32"/>
    </location>
</feature>
<evidence type="ECO:0000256" key="1">
    <source>
        <dbReference type="SAM" id="MobiDB-lite"/>
    </source>
</evidence>
<dbReference type="AlphaFoldDB" id="A0A5C6M993"/>
<reference evidence="2 3" key="2">
    <citation type="submission" date="2019-08" db="EMBL/GenBank/DDBJ databases">
        <authorList>
            <person name="Henke P."/>
        </authorList>
    </citation>
    <scope>NUCLEOTIDE SEQUENCE [LARGE SCALE GENOMIC DNA]</scope>
    <source>
        <strain evidence="2">Phe10_nw2017</strain>
    </source>
</reference>
<keyword evidence="3" id="KW-1185">Reference proteome</keyword>
<evidence type="ECO:0000313" key="2">
    <source>
        <dbReference type="EMBL" id="TWW11328.1"/>
    </source>
</evidence>
<comment type="caution">
    <text evidence="2">The sequence shown here is derived from an EMBL/GenBank/DDBJ whole genome shotgun (WGS) entry which is preliminary data.</text>
</comment>
<dbReference type="Proteomes" id="UP000321083">
    <property type="component" value="Unassembled WGS sequence"/>
</dbReference>
<organism evidence="2 3">
    <name type="scientific">Planctomyces bekefii</name>
    <dbReference type="NCBI Taxonomy" id="1653850"/>
    <lineage>
        <taxon>Bacteria</taxon>
        <taxon>Pseudomonadati</taxon>
        <taxon>Planctomycetota</taxon>
        <taxon>Planctomycetia</taxon>
        <taxon>Planctomycetales</taxon>
        <taxon>Planctomycetaceae</taxon>
        <taxon>Planctomyces</taxon>
    </lineage>
</organism>
<sequence>MIIPESDEAAEQIGSSQEGAVGGSGGSEHEVVSATGAGMPTVLLKLFGTQPAMSRVFVDAFGDLSQLRSVVSGLDIDFDDPRIRCDQESPAADC</sequence>
<evidence type="ECO:0000313" key="3">
    <source>
        <dbReference type="Proteomes" id="UP000321083"/>
    </source>
</evidence>
<proteinExistence type="predicted"/>
<reference evidence="2 3" key="1">
    <citation type="submission" date="2019-08" db="EMBL/GenBank/DDBJ databases">
        <title>100 year-old enigma solved: identification of Planctomyces bekefii, the type genus and species of the phylum Planctomycetes.</title>
        <authorList>
            <person name="Svetlana D.N."/>
            <person name="Overmann J."/>
        </authorList>
    </citation>
    <scope>NUCLEOTIDE SEQUENCE [LARGE SCALE GENOMIC DNA]</scope>
    <source>
        <strain evidence="2">Phe10_nw2017</strain>
    </source>
</reference>
<feature type="compositionally biased region" description="Acidic residues" evidence="1">
    <location>
        <begin position="1"/>
        <end position="10"/>
    </location>
</feature>
<protein>
    <submittedName>
        <fullName evidence="2">Uncharacterized protein</fullName>
    </submittedName>
</protein>
<gene>
    <name evidence="2" type="ORF">E3A20_04970</name>
</gene>
<dbReference type="EMBL" id="SRHE01000060">
    <property type="protein sequence ID" value="TWW11328.1"/>
    <property type="molecule type" value="Genomic_DNA"/>
</dbReference>